<proteinExistence type="predicted"/>
<dbReference type="EMBL" id="NNAY01001321">
    <property type="protein sequence ID" value="OXU24365.1"/>
    <property type="molecule type" value="Genomic_DNA"/>
</dbReference>
<evidence type="ECO:0000313" key="2">
    <source>
        <dbReference type="Proteomes" id="UP000215335"/>
    </source>
</evidence>
<comment type="caution">
    <text evidence="1">The sequence shown here is derived from an EMBL/GenBank/DDBJ whole genome shotgun (WGS) entry which is preliminary data.</text>
</comment>
<reference evidence="1 2" key="1">
    <citation type="journal article" date="2017" name="Curr. Biol.">
        <title>The Evolution of Venom by Co-option of Single-Copy Genes.</title>
        <authorList>
            <person name="Martinson E.O."/>
            <person name="Mrinalini"/>
            <person name="Kelkar Y.D."/>
            <person name="Chang C.H."/>
            <person name="Werren J.H."/>
        </authorList>
    </citation>
    <scope>NUCLEOTIDE SEQUENCE [LARGE SCALE GENOMIC DNA]</scope>
    <source>
        <strain evidence="1 2">Alberta</strain>
        <tissue evidence="1">Whole body</tissue>
    </source>
</reference>
<accession>A0A232F0Y6</accession>
<sequence length="66" mass="7637">MNFVVSFLKIPPCTDAGHKSRRSRVKFNLNLIDDVEISVFTLFLIKQHKVQTKKRPPETRIQALSV</sequence>
<protein>
    <submittedName>
        <fullName evidence="1">Uncharacterized protein</fullName>
    </submittedName>
</protein>
<name>A0A232F0Y6_9HYME</name>
<evidence type="ECO:0000313" key="1">
    <source>
        <dbReference type="EMBL" id="OXU24365.1"/>
    </source>
</evidence>
<keyword evidence="2" id="KW-1185">Reference proteome</keyword>
<gene>
    <name evidence="1" type="ORF">TSAR_016207</name>
</gene>
<dbReference type="AlphaFoldDB" id="A0A232F0Y6"/>
<dbReference type="Proteomes" id="UP000215335">
    <property type="component" value="Unassembled WGS sequence"/>
</dbReference>
<organism evidence="1 2">
    <name type="scientific">Trichomalopsis sarcophagae</name>
    <dbReference type="NCBI Taxonomy" id="543379"/>
    <lineage>
        <taxon>Eukaryota</taxon>
        <taxon>Metazoa</taxon>
        <taxon>Ecdysozoa</taxon>
        <taxon>Arthropoda</taxon>
        <taxon>Hexapoda</taxon>
        <taxon>Insecta</taxon>
        <taxon>Pterygota</taxon>
        <taxon>Neoptera</taxon>
        <taxon>Endopterygota</taxon>
        <taxon>Hymenoptera</taxon>
        <taxon>Apocrita</taxon>
        <taxon>Proctotrupomorpha</taxon>
        <taxon>Chalcidoidea</taxon>
        <taxon>Pteromalidae</taxon>
        <taxon>Pteromalinae</taxon>
        <taxon>Trichomalopsis</taxon>
    </lineage>
</organism>